<evidence type="ECO:0000313" key="1">
    <source>
        <dbReference type="EMBL" id="USR91347.1"/>
    </source>
</evidence>
<organism evidence="1 2">
    <name type="scientific">Phormidium yuhuli AB48</name>
    <dbReference type="NCBI Taxonomy" id="2940671"/>
    <lineage>
        <taxon>Bacteria</taxon>
        <taxon>Bacillati</taxon>
        <taxon>Cyanobacteriota</taxon>
        <taxon>Cyanophyceae</taxon>
        <taxon>Oscillatoriophycideae</taxon>
        <taxon>Oscillatoriales</taxon>
        <taxon>Oscillatoriaceae</taxon>
        <taxon>Phormidium</taxon>
        <taxon>Phormidium yuhuli</taxon>
    </lineage>
</organism>
<keyword evidence="2" id="KW-1185">Reference proteome</keyword>
<sequence length="113" mass="13115">MNRQLNRKRWSWLVVINVICLSLLGLLLLLRPVSAQFSPPDNSQNRNGRAIRWEYRSVSASQENDPDFENFTQQIRDLGDLGFEMVTCVHAPDSRRSERSITACYFKRPRSSS</sequence>
<dbReference type="Proteomes" id="UP001056708">
    <property type="component" value="Chromosome"/>
</dbReference>
<gene>
    <name evidence="1" type="ORF">NEA10_00975</name>
</gene>
<dbReference type="RefSeq" id="WP_252663372.1">
    <property type="nucleotide sequence ID" value="NZ_CP098611.1"/>
</dbReference>
<protein>
    <recommendedName>
        <fullName evidence="3">Glycosyl hydrolase family 13 catalytic domain-containing protein</fullName>
    </recommendedName>
</protein>
<evidence type="ECO:0008006" key="3">
    <source>
        <dbReference type="Google" id="ProtNLM"/>
    </source>
</evidence>
<dbReference type="EMBL" id="CP098611">
    <property type="protein sequence ID" value="USR91347.1"/>
    <property type="molecule type" value="Genomic_DNA"/>
</dbReference>
<name>A0ABY5AQ49_9CYAN</name>
<reference evidence="1" key="1">
    <citation type="submission" date="2022-06" db="EMBL/GenBank/DDBJ databases">
        <title>Genome sequence of Phormidium yuhuli AB48 isolated from an industrial photobioreactor environment.</title>
        <authorList>
            <person name="Qiu Y."/>
            <person name="Noonan A.J.C."/>
            <person name="Dofher K."/>
            <person name="Koch M."/>
            <person name="Kieft B."/>
            <person name="Lin X."/>
            <person name="Ziels R.M."/>
            <person name="Hallam S.J."/>
        </authorList>
    </citation>
    <scope>NUCLEOTIDE SEQUENCE</scope>
    <source>
        <strain evidence="1">AB48</strain>
    </source>
</reference>
<proteinExistence type="predicted"/>
<evidence type="ECO:0000313" key="2">
    <source>
        <dbReference type="Proteomes" id="UP001056708"/>
    </source>
</evidence>
<accession>A0ABY5AQ49</accession>